<dbReference type="InterPro" id="IPR012651">
    <property type="entry name" value="Thia_Transptr_ThiT"/>
</dbReference>
<feature type="transmembrane region" description="Helical" evidence="1">
    <location>
        <begin position="154"/>
        <end position="175"/>
    </location>
</feature>
<feature type="transmembrane region" description="Helical" evidence="1">
    <location>
        <begin position="78"/>
        <end position="96"/>
    </location>
</feature>
<comment type="caution">
    <text evidence="2">The sequence shown here is derived from an EMBL/GenBank/DDBJ whole genome shotgun (WGS) entry which is preliminary data.</text>
</comment>
<feature type="transmembrane region" description="Helical" evidence="1">
    <location>
        <begin position="53"/>
        <end position="72"/>
    </location>
</feature>
<gene>
    <name evidence="2" type="primary">thiT</name>
    <name evidence="2" type="ORF">OCV63_07665</name>
</gene>
<evidence type="ECO:0000313" key="2">
    <source>
        <dbReference type="EMBL" id="MCU6696774.1"/>
    </source>
</evidence>
<dbReference type="EMBL" id="JAOQKC010000008">
    <property type="protein sequence ID" value="MCU6696774.1"/>
    <property type="molecule type" value="Genomic_DNA"/>
</dbReference>
<evidence type="ECO:0000256" key="1">
    <source>
        <dbReference type="SAM" id="Phobius"/>
    </source>
</evidence>
<name>A0ABT2RWT5_9FIRM</name>
<feature type="transmembrane region" description="Helical" evidence="1">
    <location>
        <begin position="125"/>
        <end position="142"/>
    </location>
</feature>
<protein>
    <submittedName>
        <fullName evidence="2">Energy-coupled thiamine transporter ThiT</fullName>
    </submittedName>
</protein>
<proteinExistence type="predicted"/>
<evidence type="ECO:0000313" key="3">
    <source>
        <dbReference type="Proteomes" id="UP001652461"/>
    </source>
</evidence>
<dbReference type="RefSeq" id="WP_158363262.1">
    <property type="nucleotide sequence ID" value="NZ_JAOQKC010000008.1"/>
</dbReference>
<dbReference type="Gene3D" id="1.10.1760.20">
    <property type="match status" value="1"/>
</dbReference>
<dbReference type="NCBIfam" id="TIGR02357">
    <property type="entry name" value="ECF_ThiT_YuaJ"/>
    <property type="match status" value="1"/>
</dbReference>
<organism evidence="2 3">
    <name type="scientific">Laedolimicola ammoniilytica</name>
    <dbReference type="NCBI Taxonomy" id="2981771"/>
    <lineage>
        <taxon>Bacteria</taxon>
        <taxon>Bacillati</taxon>
        <taxon>Bacillota</taxon>
        <taxon>Clostridia</taxon>
        <taxon>Lachnospirales</taxon>
        <taxon>Lachnospiraceae</taxon>
        <taxon>Laedolimicola</taxon>
    </lineage>
</organism>
<sequence>MSLFATKLVDEYGNATYNLTGLGYGALVALMLVLLILACYLTGDKAKLKTKHLVFSAVAMALAMITSFLKLFEAPMGGSVTLFSMLFICCIGYWYGLRAGIMTGVAYGLLQLISDPYIISLPQMITDYILAFGALGLSGIFCNKKNGLVKGYIVGVLGRYLFAFLSGLIFFGMYAEGSGMSAPVYSLAYNGSYLGCEAAITLIVLAIPAVNKAFVRVKQMAVAD</sequence>
<reference evidence="2 3" key="1">
    <citation type="journal article" date="2021" name="ISME Commun">
        <title>Automated analysis of genomic sequences facilitates high-throughput and comprehensive description of bacteria.</title>
        <authorList>
            <person name="Hitch T.C.A."/>
        </authorList>
    </citation>
    <scope>NUCLEOTIDE SEQUENCE [LARGE SCALE GENOMIC DNA]</scope>
    <source>
        <strain evidence="2 3">Sanger_04</strain>
    </source>
</reference>
<keyword evidence="3" id="KW-1185">Reference proteome</keyword>
<dbReference type="Proteomes" id="UP001652461">
    <property type="component" value="Unassembled WGS sequence"/>
</dbReference>
<keyword evidence="1" id="KW-1133">Transmembrane helix</keyword>
<dbReference type="Pfam" id="PF09515">
    <property type="entry name" value="Thia_YuaJ"/>
    <property type="match status" value="1"/>
</dbReference>
<feature type="transmembrane region" description="Helical" evidence="1">
    <location>
        <begin position="187"/>
        <end position="210"/>
    </location>
</feature>
<accession>A0ABT2RWT5</accession>
<keyword evidence="1" id="KW-0472">Membrane</keyword>
<feature type="transmembrane region" description="Helical" evidence="1">
    <location>
        <begin position="22"/>
        <end position="41"/>
    </location>
</feature>
<keyword evidence="1" id="KW-0812">Transmembrane</keyword>